<dbReference type="EMBL" id="QKYN01000053">
    <property type="protein sequence ID" value="RAG85075.1"/>
    <property type="molecule type" value="Genomic_DNA"/>
</dbReference>
<comment type="caution">
    <text evidence="1">The sequence shown here is derived from an EMBL/GenBank/DDBJ whole genome shotgun (WGS) entry which is preliminary data.</text>
</comment>
<keyword evidence="2" id="KW-1185">Reference proteome</keyword>
<dbReference type="Proteomes" id="UP000248889">
    <property type="component" value="Unassembled WGS sequence"/>
</dbReference>
<evidence type="ECO:0000313" key="2">
    <source>
        <dbReference type="Proteomes" id="UP000248889"/>
    </source>
</evidence>
<dbReference type="OrthoDB" id="3853210at2"/>
<organism evidence="1 2">
    <name type="scientific">Streptacidiphilus pinicola</name>
    <dbReference type="NCBI Taxonomy" id="2219663"/>
    <lineage>
        <taxon>Bacteria</taxon>
        <taxon>Bacillati</taxon>
        <taxon>Actinomycetota</taxon>
        <taxon>Actinomycetes</taxon>
        <taxon>Kitasatosporales</taxon>
        <taxon>Streptomycetaceae</taxon>
        <taxon>Streptacidiphilus</taxon>
    </lineage>
</organism>
<name>A0A2X0K732_9ACTN</name>
<dbReference type="AlphaFoldDB" id="A0A2X0K732"/>
<protein>
    <submittedName>
        <fullName evidence="1">Uncharacterized protein</fullName>
    </submittedName>
</protein>
<accession>A0A2X0K732</accession>
<proteinExistence type="predicted"/>
<gene>
    <name evidence="1" type="ORF">DN069_13665</name>
</gene>
<sequence length="144" mass="15740">MLESFASATIQSRSWKLHGFRIVPEILTLLKTRINADRRSTGNPKLAISHYLDAVLRHTPTDVEEQIALAQEFLTARMGIVEAGKQSTYRVGPQASAWVSDMNVGLQEADYGRKGIYVVSASIESFLGALDGGGALQRPELPGR</sequence>
<evidence type="ECO:0000313" key="1">
    <source>
        <dbReference type="EMBL" id="RAG85075.1"/>
    </source>
</evidence>
<reference evidence="1 2" key="1">
    <citation type="submission" date="2018-06" db="EMBL/GenBank/DDBJ databases">
        <title>Streptacidiphilus pinicola sp. nov., isolated from pine grove soil.</title>
        <authorList>
            <person name="Roh S.G."/>
            <person name="Park S."/>
            <person name="Kim M.-K."/>
            <person name="Yun B.-R."/>
            <person name="Park J."/>
            <person name="Kim M.J."/>
            <person name="Kim Y.S."/>
            <person name="Kim S.B."/>
        </authorList>
    </citation>
    <scope>NUCLEOTIDE SEQUENCE [LARGE SCALE GENOMIC DNA]</scope>
    <source>
        <strain evidence="1 2">MMS16-CNU450</strain>
    </source>
</reference>